<dbReference type="SMART" id="SM00242">
    <property type="entry name" value="MYSc"/>
    <property type="match status" value="1"/>
</dbReference>
<keyword evidence="2 7" id="KW-0547">Nucleotide-binding</keyword>
<dbReference type="eggNOG" id="KOG0164">
    <property type="taxonomic scope" value="Eukaryota"/>
</dbReference>
<keyword evidence="6 7" id="KW-0009">Actin-binding</keyword>
<keyword evidence="3 7" id="KW-0067">ATP-binding</keyword>
<evidence type="ECO:0000313" key="10">
    <source>
        <dbReference type="EMBL" id="KNC51360.1"/>
    </source>
</evidence>
<keyword evidence="11" id="KW-1185">Reference proteome</keyword>
<dbReference type="InterPro" id="IPR036961">
    <property type="entry name" value="Kinesin_motor_dom_sf"/>
</dbReference>
<dbReference type="InterPro" id="IPR010926">
    <property type="entry name" value="Myosin_TH1"/>
</dbReference>
<evidence type="ECO:0000256" key="1">
    <source>
        <dbReference type="ARBA" id="ARBA00008314"/>
    </source>
</evidence>
<comment type="similarity">
    <text evidence="1 7">Belongs to the TRAFAC class myosin-kinesin ATPase superfamily. Myosin family.</text>
</comment>
<dbReference type="RefSeq" id="XP_013756278.1">
    <property type="nucleotide sequence ID" value="XM_013900824.1"/>
</dbReference>
<dbReference type="PROSITE" id="PS51456">
    <property type="entry name" value="MYOSIN_MOTOR"/>
    <property type="match status" value="1"/>
</dbReference>
<dbReference type="InterPro" id="IPR001609">
    <property type="entry name" value="Myosin_head_motor_dom-like"/>
</dbReference>
<dbReference type="GO" id="GO:0030048">
    <property type="term" value="P:actin filament-based movement"/>
    <property type="evidence" value="ECO:0007669"/>
    <property type="project" value="TreeGrafter"/>
</dbReference>
<dbReference type="PANTHER" id="PTHR13140">
    <property type="entry name" value="MYOSIN"/>
    <property type="match status" value="1"/>
</dbReference>
<protein>
    <submittedName>
        <fullName evidence="10">Myosin-Id</fullName>
    </submittedName>
</protein>
<proteinExistence type="inferred from homology"/>
<dbReference type="GO" id="GO:0005524">
    <property type="term" value="F:ATP binding"/>
    <property type="evidence" value="ECO:0007669"/>
    <property type="project" value="UniProtKB-UniRule"/>
</dbReference>
<dbReference type="Pfam" id="PF06017">
    <property type="entry name" value="Myosin_TH1"/>
    <property type="match status" value="1"/>
</dbReference>
<dbReference type="GO" id="GO:0005886">
    <property type="term" value="C:plasma membrane"/>
    <property type="evidence" value="ECO:0007669"/>
    <property type="project" value="TreeGrafter"/>
</dbReference>
<evidence type="ECO:0000256" key="3">
    <source>
        <dbReference type="ARBA" id="ARBA00022840"/>
    </source>
</evidence>
<dbReference type="InterPro" id="IPR027417">
    <property type="entry name" value="P-loop_NTPase"/>
</dbReference>
<dbReference type="Gene3D" id="1.20.5.4820">
    <property type="match status" value="1"/>
</dbReference>
<dbReference type="PROSITE" id="PS50096">
    <property type="entry name" value="IQ"/>
    <property type="match status" value="1"/>
</dbReference>
<dbReference type="GO" id="GO:0007015">
    <property type="term" value="P:actin filament organization"/>
    <property type="evidence" value="ECO:0007669"/>
    <property type="project" value="TreeGrafter"/>
</dbReference>
<evidence type="ECO:0000259" key="8">
    <source>
        <dbReference type="PROSITE" id="PS51456"/>
    </source>
</evidence>
<evidence type="ECO:0000256" key="5">
    <source>
        <dbReference type="ARBA" id="ARBA00023175"/>
    </source>
</evidence>
<accession>A0A0L0DGP2</accession>
<dbReference type="GO" id="GO:0051015">
    <property type="term" value="F:actin filament binding"/>
    <property type="evidence" value="ECO:0007669"/>
    <property type="project" value="TreeGrafter"/>
</dbReference>
<feature type="domain" description="TH1" evidence="9">
    <location>
        <begin position="837"/>
        <end position="1041"/>
    </location>
</feature>
<dbReference type="Gene3D" id="1.20.58.530">
    <property type="match status" value="1"/>
</dbReference>
<keyword evidence="4 7" id="KW-0518">Myosin</keyword>
<evidence type="ECO:0000256" key="4">
    <source>
        <dbReference type="ARBA" id="ARBA00023123"/>
    </source>
</evidence>
<dbReference type="OMA" id="RKKEWDC"/>
<sequence length="1041" mass="118938">MLATCRTTTHSPAMTASMFREGEGLFDFTLLDDVSHRGFMDNLELRFQKGLIYTNVGEQVVSVNPFKRDLPVATVSMDDYRNKFMYEVQPHVYALAEDTFRSMINSKRDQCVIITGESGAGKTEASKIFMRYIAHVSAASAEADAIKERLLQSNPILEAFGNAKTLRNDNSSRFGKYMQLDFDYAGTPLGGQISQYLLEKSRVVTRADGERSFHIFYQILSQPSLLSSLGLVADPSQYQYLSLSSCYTVNTINDGKDYNEVVQAMQTLGWARADFGYVTQILAAVLHLGNVQYREDVAKSQQTNTDCVEIVDKSAVSAVAKLLQISPAVLNAALTTRTITTGFGARKNEITVQLDLAQAVFTRDALAKELYHRVFGWVVERLNDKLKVTSGYSQVRIGVLDIYGFEIFEVNSFEQFCINYCNEKLQQLFINNVLRSEQEEYLREGIEWTEIDYFDNQPIISLIEGQRRIGLIPLLDEACLVGQSTPRDLVDKFTNSFGTHDHFDTASSSRDRHLGPSDFRIHHYAGQVVYSAELFLEKNRDQLNVDLIQACLGSKHRLVTYLFRDADKLLNNKKRPETAGFQFKRAVCDLISTLQQCEPHYIRCIKSNDLKRALYMNRERVDHQIVYLNLVETVRVRKAGFCQRMHFANFLRRYKLLTTSTWPNWYGSDYDGTLQILNDLGIDPAEYRMGKTKVFIKDAKLFLYLETTRAQVMPDIAIIIQKNWRAFATRRWYLSHREELRRKLKFTRAAATIVRAYINYRCRNDVFAVWQAFGSAASDPYFGKYTRWPEPWGRFSEAFAYFYQIWHKWWAYKMVTSLNPEEQYRMRQKILAMDLFSGKKPWSPGRSFDANYLESDPDFVHAVQLLFQTYGDTRVAYAARVVKINPKLKPQVRVLIVTDRSIYKYDPEKYVIKKEPSPISQVKEVAVSPAADTVVVIRMESPLRDFVVDVGLSGQEHVSELVTVLYESLDQSGKVMPVKFEQALRFNNSRVADPKNPSAIKKPGKDLVCTIAPRNASHASKPPGTVFAKAKGGGLLAFFQP</sequence>
<dbReference type="FunFam" id="1.10.10.820:FF:000001">
    <property type="entry name" value="Myosin heavy chain"/>
    <property type="match status" value="1"/>
</dbReference>
<dbReference type="Proteomes" id="UP000054408">
    <property type="component" value="Unassembled WGS sequence"/>
</dbReference>
<dbReference type="OrthoDB" id="6108017at2759"/>
<dbReference type="GO" id="GO:0000146">
    <property type="term" value="F:microfilament motor activity"/>
    <property type="evidence" value="ECO:0007669"/>
    <property type="project" value="TreeGrafter"/>
</dbReference>
<dbReference type="GO" id="GO:0005737">
    <property type="term" value="C:cytoplasm"/>
    <property type="evidence" value="ECO:0007669"/>
    <property type="project" value="TreeGrafter"/>
</dbReference>
<dbReference type="PRINTS" id="PR00193">
    <property type="entry name" value="MYOSINHEAVY"/>
</dbReference>
<gene>
    <name evidence="10" type="ORF">AMSG_07376</name>
</gene>
<dbReference type="Gene3D" id="1.20.120.720">
    <property type="entry name" value="Myosin VI head, motor domain, U50 subdomain"/>
    <property type="match status" value="1"/>
</dbReference>
<evidence type="ECO:0000313" key="11">
    <source>
        <dbReference type="Proteomes" id="UP000054408"/>
    </source>
</evidence>
<evidence type="ECO:0000256" key="7">
    <source>
        <dbReference type="PROSITE-ProRule" id="PRU00782"/>
    </source>
</evidence>
<evidence type="ECO:0000256" key="6">
    <source>
        <dbReference type="ARBA" id="ARBA00023203"/>
    </source>
</evidence>
<evidence type="ECO:0000256" key="2">
    <source>
        <dbReference type="ARBA" id="ARBA00022741"/>
    </source>
</evidence>
<dbReference type="STRING" id="461836.A0A0L0DGP2"/>
<evidence type="ECO:0000259" key="9">
    <source>
        <dbReference type="PROSITE" id="PS51757"/>
    </source>
</evidence>
<reference evidence="10 11" key="1">
    <citation type="submission" date="2010-05" db="EMBL/GenBank/DDBJ databases">
        <title>The Genome Sequence of Thecamonas trahens ATCC 50062.</title>
        <authorList>
            <consortium name="The Broad Institute Genome Sequencing Platform"/>
            <person name="Russ C."/>
            <person name="Cuomo C."/>
            <person name="Shea T."/>
            <person name="Young S.K."/>
            <person name="Zeng Q."/>
            <person name="Koehrsen M."/>
            <person name="Haas B."/>
            <person name="Borodovsky M."/>
            <person name="Guigo R."/>
            <person name="Alvarado L."/>
            <person name="Berlin A."/>
            <person name="Bochicchio J."/>
            <person name="Borenstein D."/>
            <person name="Chapman S."/>
            <person name="Chen Z."/>
            <person name="Freedman E."/>
            <person name="Gellesch M."/>
            <person name="Goldberg J."/>
            <person name="Griggs A."/>
            <person name="Gujja S."/>
            <person name="Heilman E."/>
            <person name="Heiman D."/>
            <person name="Hepburn T."/>
            <person name="Howarth C."/>
            <person name="Jen D."/>
            <person name="Larson L."/>
            <person name="Mehta T."/>
            <person name="Park D."/>
            <person name="Pearson M."/>
            <person name="Roberts A."/>
            <person name="Saif S."/>
            <person name="Shenoy N."/>
            <person name="Sisk P."/>
            <person name="Stolte C."/>
            <person name="Sykes S."/>
            <person name="Thomson T."/>
            <person name="Walk T."/>
            <person name="White J."/>
            <person name="Yandava C."/>
            <person name="Burger G."/>
            <person name="Gray M.W."/>
            <person name="Holland P.W.H."/>
            <person name="King N."/>
            <person name="Lang F.B.F."/>
            <person name="Roger A.J."/>
            <person name="Ruiz-Trillo I."/>
            <person name="Lander E."/>
            <person name="Nusbaum C."/>
        </authorList>
    </citation>
    <scope>NUCLEOTIDE SEQUENCE [LARGE SCALE GENOMIC DNA]</scope>
    <source>
        <strain evidence="10 11">ATCC 50062</strain>
    </source>
</reference>
<dbReference type="GeneID" id="25566305"/>
<dbReference type="AlphaFoldDB" id="A0A0L0DGP2"/>
<keyword evidence="5 7" id="KW-0505">Motor protein</keyword>
<dbReference type="GO" id="GO:0016459">
    <property type="term" value="C:myosin complex"/>
    <property type="evidence" value="ECO:0007669"/>
    <property type="project" value="UniProtKB-KW"/>
</dbReference>
<name>A0A0L0DGP2_THETB</name>
<dbReference type="Gene3D" id="1.10.10.820">
    <property type="match status" value="1"/>
</dbReference>
<dbReference type="Pfam" id="PF00063">
    <property type="entry name" value="Myosin_head"/>
    <property type="match status" value="1"/>
</dbReference>
<feature type="domain" description="Myosin motor" evidence="8">
    <location>
        <begin position="23"/>
        <end position="710"/>
    </location>
</feature>
<feature type="binding site" evidence="7">
    <location>
        <begin position="116"/>
        <end position="123"/>
    </location>
    <ligand>
        <name>ATP</name>
        <dbReference type="ChEBI" id="CHEBI:30616"/>
    </ligand>
</feature>
<dbReference type="FunFam" id="1.20.58.530:FF:000004">
    <property type="entry name" value="Unconventional myosin ID"/>
    <property type="match status" value="1"/>
</dbReference>
<dbReference type="PROSITE" id="PS51757">
    <property type="entry name" value="TH1"/>
    <property type="match status" value="1"/>
</dbReference>
<dbReference type="Gene3D" id="3.40.850.10">
    <property type="entry name" value="Kinesin motor domain"/>
    <property type="match status" value="1"/>
</dbReference>
<dbReference type="EMBL" id="GL349466">
    <property type="protein sequence ID" value="KNC51360.1"/>
    <property type="molecule type" value="Genomic_DNA"/>
</dbReference>
<dbReference type="GO" id="GO:0006897">
    <property type="term" value="P:endocytosis"/>
    <property type="evidence" value="ECO:0007669"/>
    <property type="project" value="TreeGrafter"/>
</dbReference>
<organism evidence="10 11">
    <name type="scientific">Thecamonas trahens ATCC 50062</name>
    <dbReference type="NCBI Taxonomy" id="461836"/>
    <lineage>
        <taxon>Eukaryota</taxon>
        <taxon>Apusozoa</taxon>
        <taxon>Apusomonadida</taxon>
        <taxon>Apusomonadidae</taxon>
        <taxon>Thecamonas</taxon>
    </lineage>
</organism>
<dbReference type="PANTHER" id="PTHR13140:SF519">
    <property type="entry name" value="MYOSIN IF HEAVY CHAIN"/>
    <property type="match status" value="1"/>
</dbReference>
<feature type="region of interest" description="Actin-binding" evidence="7">
    <location>
        <begin position="587"/>
        <end position="609"/>
    </location>
</feature>
<dbReference type="SUPFAM" id="SSF52540">
    <property type="entry name" value="P-loop containing nucleoside triphosphate hydrolases"/>
    <property type="match status" value="1"/>
</dbReference>